<evidence type="ECO:0000256" key="6">
    <source>
        <dbReference type="ARBA" id="ARBA00022971"/>
    </source>
</evidence>
<dbReference type="AlphaFoldDB" id="A0A409VVJ8"/>
<keyword evidence="8 10" id="KW-0472">Membrane</keyword>
<dbReference type="FunCoup" id="A0A409VVJ8">
    <property type="interactions" value="3"/>
</dbReference>
<dbReference type="OrthoDB" id="10248838at2759"/>
<comment type="similarity">
    <text evidence="3 10">Belongs to the PRM1 family.</text>
</comment>
<evidence type="ECO:0000256" key="8">
    <source>
        <dbReference type="ARBA" id="ARBA00023136"/>
    </source>
</evidence>
<evidence type="ECO:0000256" key="5">
    <source>
        <dbReference type="ARBA" id="ARBA00022692"/>
    </source>
</evidence>
<feature type="region of interest" description="Disordered" evidence="11">
    <location>
        <begin position="822"/>
        <end position="921"/>
    </location>
</feature>
<evidence type="ECO:0000256" key="4">
    <source>
        <dbReference type="ARBA" id="ARBA00022475"/>
    </source>
</evidence>
<feature type="region of interest" description="Disordered" evidence="11">
    <location>
        <begin position="667"/>
        <end position="757"/>
    </location>
</feature>
<dbReference type="GO" id="GO:0043332">
    <property type="term" value="C:mating projection tip"/>
    <property type="evidence" value="ECO:0007669"/>
    <property type="project" value="UniProtKB-UniRule"/>
</dbReference>
<evidence type="ECO:0000256" key="1">
    <source>
        <dbReference type="ARBA" id="ARBA00002512"/>
    </source>
</evidence>
<comment type="caution">
    <text evidence="12">The sequence shown here is derived from an EMBL/GenBank/DDBJ whole genome shotgun (WGS) entry which is preliminary data.</text>
</comment>
<dbReference type="EMBL" id="NHYD01003908">
    <property type="protein sequence ID" value="PPQ70294.1"/>
    <property type="molecule type" value="Genomic_DNA"/>
</dbReference>
<feature type="transmembrane region" description="Helical" evidence="10">
    <location>
        <begin position="31"/>
        <end position="52"/>
    </location>
</feature>
<evidence type="ECO:0000256" key="7">
    <source>
        <dbReference type="ARBA" id="ARBA00022989"/>
    </source>
</evidence>
<feature type="region of interest" description="Disordered" evidence="11">
    <location>
        <begin position="1019"/>
        <end position="1061"/>
    </location>
</feature>
<dbReference type="PANTHER" id="PTHR31030:SF1">
    <property type="entry name" value="PLASMA MEMBRANE FUSION PROTEIN PRM1"/>
    <property type="match status" value="1"/>
</dbReference>
<dbReference type="STRING" id="93625.A0A409VVJ8"/>
<keyword evidence="5 10" id="KW-0812">Transmembrane</keyword>
<evidence type="ECO:0000313" key="13">
    <source>
        <dbReference type="Proteomes" id="UP000283269"/>
    </source>
</evidence>
<keyword evidence="9" id="KW-0325">Glycoprotein</keyword>
<protein>
    <recommendedName>
        <fullName evidence="10">Plasma membrane fusion protein PRM1</fullName>
    </recommendedName>
</protein>
<evidence type="ECO:0000256" key="11">
    <source>
        <dbReference type="SAM" id="MobiDB-lite"/>
    </source>
</evidence>
<dbReference type="GO" id="GO:0005886">
    <property type="term" value="C:plasma membrane"/>
    <property type="evidence" value="ECO:0007669"/>
    <property type="project" value="UniProtKB-SubCell"/>
</dbReference>
<comment type="subcellular location">
    <subcellularLocation>
        <location evidence="2 10">Cell membrane</location>
        <topology evidence="2 10">Multi-pass membrane protein</topology>
    </subcellularLocation>
</comment>
<name>A0A409VVJ8_PSICY</name>
<evidence type="ECO:0000256" key="2">
    <source>
        <dbReference type="ARBA" id="ARBA00004651"/>
    </source>
</evidence>
<evidence type="ECO:0000313" key="12">
    <source>
        <dbReference type="EMBL" id="PPQ70294.1"/>
    </source>
</evidence>
<organism evidence="12 13">
    <name type="scientific">Psilocybe cyanescens</name>
    <dbReference type="NCBI Taxonomy" id="93625"/>
    <lineage>
        <taxon>Eukaryota</taxon>
        <taxon>Fungi</taxon>
        <taxon>Dikarya</taxon>
        <taxon>Basidiomycota</taxon>
        <taxon>Agaricomycotina</taxon>
        <taxon>Agaricomycetes</taxon>
        <taxon>Agaricomycetidae</taxon>
        <taxon>Agaricales</taxon>
        <taxon>Agaricineae</taxon>
        <taxon>Strophariaceae</taxon>
        <taxon>Psilocybe</taxon>
    </lineage>
</organism>
<keyword evidence="4 10" id="KW-1003">Cell membrane</keyword>
<comment type="caution">
    <text evidence="10">Lacks conserved residue(s) required for the propagation of feature annotation.</text>
</comment>
<feature type="transmembrane region" description="Helical" evidence="10">
    <location>
        <begin position="306"/>
        <end position="328"/>
    </location>
</feature>
<feature type="transmembrane region" description="Helical" evidence="10">
    <location>
        <begin position="618"/>
        <end position="643"/>
    </location>
</feature>
<keyword evidence="7 10" id="KW-1133">Transmembrane helix</keyword>
<evidence type="ECO:0000256" key="10">
    <source>
        <dbReference type="RuleBase" id="RU366035"/>
    </source>
</evidence>
<dbReference type="PANTHER" id="PTHR31030">
    <property type="entry name" value="PLASMA MEMBRANE FUSION PROTEIN PRM1"/>
    <property type="match status" value="1"/>
</dbReference>
<feature type="transmembrane region" description="Helical" evidence="10">
    <location>
        <begin position="408"/>
        <end position="428"/>
    </location>
</feature>
<sequence>MSANWNIPPPTYDAPSSTSYMSTTLTSYLQLSHLLSLTWLAYPILSLIFVAFRLQLSLADAQNAVAGAKDDLLASCRAAEQAATSASSMPRFMALATNKQFADAVNGSANAARATLVLALTVMEAIINFIVDIYRSTFLCFLELVVRGGLAILIGAVNELNSLISTVTNGLRSSIQSDISSANNVIKTAIDAINKVNPFGDITAPQITVPSLDGLQNISLPASFTDSLTTLNASLPSISDLKDKVDAIIDTPFELLKKDINDTFAGINFQPDGLPVPELSTLSFCHNLDTSVIDDIGRDFIKTAKIGVVVLVLLALLLIGLNCLLTWYKWRCMKSHLQYTREAWISDPTMVHSKPTSSSPQITMSDHNLLMLNANSEHPLITRITNQLSARFKLTPAQHTHTQWFFNYIFHAPALACFLIGFFGLLSVQIQLMAIGPLVSKYQARSQATVSDFSTLIATSINDSMYNQSSLYANEINGQVDSIQSTINDGLFGWVNGTTTTLNATINGFYDDIQNTVTTIFGGTILESPVNEFLKCFIGGKVDAIESALTFLHDNLNINMPRVNQTALVLSPSSVNEAAQPIAAAAIGGNTDGNGNDDGGLIIRLVNSYAASLRKERVMFGIFMGLWGVVILMGLSVILWHAVIRPMRERRAKRRWEAEQRVGIESVGPYPTGSGDEKGTGAGAATTHFRSFSPLPSPRGSAFKPFWGSRSNSPVGQRSRELASTNTSQESLPRENGALEMNSSNEDVMAAAPERKKTGPAKLLAIGRKAIRGEQLKKDWTEEELAVPLSPTLVSEPRNNNNNNGSNTVWYSKVAALFSRKKQGAEDDESVGRSSESDYWDPSAMVQADEDRPKLQIYTQRDIDKYGPPPPRRYPTQNWTPPSQTQDYQSQHQRRQSAGISWPASPPVTHSDWTRVMAPAKPSPPTPYIPVAISQDPEMPSVNEFNFPPPPIGIPILNRQRQQIVSLPNDVGPVYEDSVARAPPIPAPVLPVPLYNSFETQQQQQPARAHPQYPRLEASGRMRQGSSPPPPPKSPRMFQPQFSLAPPPHASTDRHRRASSTGTAWRVTNAVPGDAHSSAHSSTASLAAMALAPKIQVHNADGMPVTPMSLTRMLTTTHARQSSSVNPFITPFDDEHRVVVDHPSGADLRKSMQTNPFVHAI</sequence>
<proteinExistence type="inferred from homology"/>
<dbReference type="Proteomes" id="UP000283269">
    <property type="component" value="Unassembled WGS sequence"/>
</dbReference>
<feature type="compositionally biased region" description="Polar residues" evidence="11">
    <location>
        <begin position="709"/>
        <end position="731"/>
    </location>
</feature>
<accession>A0A409VVJ8</accession>
<comment type="function">
    <text evidence="1 10">Involved in cell fusion during mating by stabilizing the plasma membrane fusion event.</text>
</comment>
<reference evidence="12 13" key="1">
    <citation type="journal article" date="2018" name="Evol. Lett.">
        <title>Horizontal gene cluster transfer increased hallucinogenic mushroom diversity.</title>
        <authorList>
            <person name="Reynolds H.T."/>
            <person name="Vijayakumar V."/>
            <person name="Gluck-Thaler E."/>
            <person name="Korotkin H.B."/>
            <person name="Matheny P.B."/>
            <person name="Slot J.C."/>
        </authorList>
    </citation>
    <scope>NUCLEOTIDE SEQUENCE [LARGE SCALE GENOMIC DNA]</scope>
    <source>
        <strain evidence="12 13">2631</strain>
    </source>
</reference>
<dbReference type="InParanoid" id="A0A409VVJ8"/>
<keyword evidence="13" id="KW-1185">Reference proteome</keyword>
<gene>
    <name evidence="12" type="ORF">CVT25_014616</name>
</gene>
<keyword evidence="6 10" id="KW-0184">Conjugation</keyword>
<evidence type="ECO:0000256" key="3">
    <source>
        <dbReference type="ARBA" id="ARBA00010780"/>
    </source>
</evidence>
<feature type="compositionally biased region" description="Polar residues" evidence="11">
    <location>
        <begin position="875"/>
        <end position="899"/>
    </location>
</feature>
<dbReference type="InterPro" id="IPR026777">
    <property type="entry name" value="PRM1"/>
</dbReference>
<dbReference type="GO" id="GO:0032220">
    <property type="term" value="P:plasma membrane fusion involved in cytogamy"/>
    <property type="evidence" value="ECO:0007669"/>
    <property type="project" value="TreeGrafter"/>
</dbReference>
<evidence type="ECO:0000256" key="9">
    <source>
        <dbReference type="ARBA" id="ARBA00023180"/>
    </source>
</evidence>